<feature type="region of interest" description="Disordered" evidence="1">
    <location>
        <begin position="75"/>
        <end position="115"/>
    </location>
</feature>
<organism evidence="2 3">
    <name type="scientific">Actinoplanes siamensis</name>
    <dbReference type="NCBI Taxonomy" id="1223317"/>
    <lineage>
        <taxon>Bacteria</taxon>
        <taxon>Bacillati</taxon>
        <taxon>Actinomycetota</taxon>
        <taxon>Actinomycetes</taxon>
        <taxon>Micromonosporales</taxon>
        <taxon>Micromonosporaceae</taxon>
        <taxon>Actinoplanes</taxon>
    </lineage>
</organism>
<name>A0A919TMZ9_9ACTN</name>
<evidence type="ECO:0000256" key="1">
    <source>
        <dbReference type="SAM" id="MobiDB-lite"/>
    </source>
</evidence>
<protein>
    <submittedName>
        <fullName evidence="2">Uncharacterized protein</fullName>
    </submittedName>
</protein>
<reference evidence="2" key="1">
    <citation type="submission" date="2021-01" db="EMBL/GenBank/DDBJ databases">
        <title>Whole genome shotgun sequence of Actinoplanes siamensis NBRC 109076.</title>
        <authorList>
            <person name="Komaki H."/>
            <person name="Tamura T."/>
        </authorList>
    </citation>
    <scope>NUCLEOTIDE SEQUENCE</scope>
    <source>
        <strain evidence="2">NBRC 109076</strain>
    </source>
</reference>
<comment type="caution">
    <text evidence="2">The sequence shown here is derived from an EMBL/GenBank/DDBJ whole genome shotgun (WGS) entry which is preliminary data.</text>
</comment>
<evidence type="ECO:0000313" key="2">
    <source>
        <dbReference type="EMBL" id="GIF08212.1"/>
    </source>
</evidence>
<evidence type="ECO:0000313" key="3">
    <source>
        <dbReference type="Proteomes" id="UP000629619"/>
    </source>
</evidence>
<keyword evidence="3" id="KW-1185">Reference proteome</keyword>
<sequence>MVDAGRDRGRQPHRRGALNLRRRYGRIRQVDALIAENAAPDAPRADGSAGAMAAGDEPARAAALAELITAREITRRRVSRAHPGADNDDHDGNAAPRFVRYGPRSVAVADPKGPG</sequence>
<dbReference type="Proteomes" id="UP000629619">
    <property type="component" value="Unassembled WGS sequence"/>
</dbReference>
<feature type="compositionally biased region" description="Basic residues" evidence="1">
    <location>
        <begin position="11"/>
        <end position="21"/>
    </location>
</feature>
<gene>
    <name evidence="2" type="ORF">Asi03nite_57500</name>
</gene>
<dbReference type="AlphaFoldDB" id="A0A919TMZ9"/>
<accession>A0A919TMZ9</accession>
<dbReference type="EMBL" id="BOMW01000060">
    <property type="protein sequence ID" value="GIF08212.1"/>
    <property type="molecule type" value="Genomic_DNA"/>
</dbReference>
<feature type="compositionally biased region" description="Basic and acidic residues" evidence="1">
    <location>
        <begin position="83"/>
        <end position="92"/>
    </location>
</feature>
<feature type="compositionally biased region" description="Basic and acidic residues" evidence="1">
    <location>
        <begin position="1"/>
        <end position="10"/>
    </location>
</feature>
<proteinExistence type="predicted"/>
<feature type="region of interest" description="Disordered" evidence="1">
    <location>
        <begin position="1"/>
        <end position="21"/>
    </location>
</feature>